<proteinExistence type="predicted"/>
<reference evidence="2" key="1">
    <citation type="submission" date="2023-06" db="EMBL/GenBank/DDBJ databases">
        <title>Genome-scale phylogeny and comparative genomics of the fungal order Sordariales.</title>
        <authorList>
            <consortium name="Lawrence Berkeley National Laboratory"/>
            <person name="Hensen N."/>
            <person name="Bonometti L."/>
            <person name="Westerberg I."/>
            <person name="Brannstrom I.O."/>
            <person name="Guillou S."/>
            <person name="Cros-Aarteil S."/>
            <person name="Calhoun S."/>
            <person name="Haridas S."/>
            <person name="Kuo A."/>
            <person name="Mondo S."/>
            <person name="Pangilinan J."/>
            <person name="Riley R."/>
            <person name="Labutti K."/>
            <person name="Andreopoulos B."/>
            <person name="Lipzen A."/>
            <person name="Chen C."/>
            <person name="Yanf M."/>
            <person name="Daum C."/>
            <person name="Ng V."/>
            <person name="Clum A."/>
            <person name="Steindorff A."/>
            <person name="Ohm R."/>
            <person name="Martin F."/>
            <person name="Silar P."/>
            <person name="Natvig D."/>
            <person name="Lalanne C."/>
            <person name="Gautier V."/>
            <person name="Ament-Velasquez S.L."/>
            <person name="Kruys A."/>
            <person name="Hutchinson M.I."/>
            <person name="Powell A.J."/>
            <person name="Barry K."/>
            <person name="Miller A.N."/>
            <person name="Grigoriev I.V."/>
            <person name="Debuchy R."/>
            <person name="Gladieux P."/>
            <person name="Thoren M.H."/>
            <person name="Johannesson H."/>
        </authorList>
    </citation>
    <scope>NUCLEOTIDE SEQUENCE</scope>
    <source>
        <strain evidence="2">SMH2532-1</strain>
    </source>
</reference>
<name>A0AA40D013_9PEZI</name>
<feature type="region of interest" description="Disordered" evidence="1">
    <location>
        <begin position="63"/>
        <end position="90"/>
    </location>
</feature>
<feature type="region of interest" description="Disordered" evidence="1">
    <location>
        <begin position="18"/>
        <end position="46"/>
    </location>
</feature>
<gene>
    <name evidence="2" type="ORF">B0T16DRAFT_402775</name>
</gene>
<dbReference type="EMBL" id="JAULSV010000001">
    <property type="protein sequence ID" value="KAK0657935.1"/>
    <property type="molecule type" value="Genomic_DNA"/>
</dbReference>
<accession>A0AA40D013</accession>
<feature type="compositionally biased region" description="Polar residues" evidence="1">
    <location>
        <begin position="18"/>
        <end position="35"/>
    </location>
</feature>
<comment type="caution">
    <text evidence="2">The sequence shown here is derived from an EMBL/GenBank/DDBJ whole genome shotgun (WGS) entry which is preliminary data.</text>
</comment>
<sequence>MHKIGVATNLHKRLQLRQDQANQSKAGRLSQLSNQSHHKLHSRSDTQQRATALAFTCIKGCPQGDVPPPPHPKGNAPSSSRVLDNSPLGLPPRPPASVVALKNLGASLAVSAVVGLEVVAVPEAFKESLEEGYVRLDVVNHHHLIDNYQNHAPNIQEQVWRHQTWR</sequence>
<dbReference type="AlphaFoldDB" id="A0AA40D013"/>
<evidence type="ECO:0000313" key="2">
    <source>
        <dbReference type="EMBL" id="KAK0657935.1"/>
    </source>
</evidence>
<organism evidence="2 3">
    <name type="scientific">Cercophora newfieldiana</name>
    <dbReference type="NCBI Taxonomy" id="92897"/>
    <lineage>
        <taxon>Eukaryota</taxon>
        <taxon>Fungi</taxon>
        <taxon>Dikarya</taxon>
        <taxon>Ascomycota</taxon>
        <taxon>Pezizomycotina</taxon>
        <taxon>Sordariomycetes</taxon>
        <taxon>Sordariomycetidae</taxon>
        <taxon>Sordariales</taxon>
        <taxon>Lasiosphaeriaceae</taxon>
        <taxon>Cercophora</taxon>
    </lineage>
</organism>
<evidence type="ECO:0000256" key="1">
    <source>
        <dbReference type="SAM" id="MobiDB-lite"/>
    </source>
</evidence>
<dbReference type="Proteomes" id="UP001174936">
    <property type="component" value="Unassembled WGS sequence"/>
</dbReference>
<protein>
    <submittedName>
        <fullName evidence="2">Uncharacterized protein</fullName>
    </submittedName>
</protein>
<evidence type="ECO:0000313" key="3">
    <source>
        <dbReference type="Proteomes" id="UP001174936"/>
    </source>
</evidence>
<keyword evidence="3" id="KW-1185">Reference proteome</keyword>